<dbReference type="KEGG" id="cfus:CYFUS_004239"/>
<dbReference type="EMBL" id="CP022098">
    <property type="protein sequence ID" value="ATB38804.1"/>
    <property type="molecule type" value="Genomic_DNA"/>
</dbReference>
<dbReference type="AlphaFoldDB" id="A0A250J4B3"/>
<sequence length="103" mass="11865">MPKLVVHVFATDMMTHSDLELARLESDRYDPDHLEDLVQKCLTNALSSDEEKRRESGMLAMWQVFVDLFVDEHESVRPSLHLSGKTVQLLAEAKAEFDFDPYV</sequence>
<dbReference type="Proteomes" id="UP000217257">
    <property type="component" value="Chromosome"/>
</dbReference>
<protein>
    <submittedName>
        <fullName evidence="1">Uncharacterized protein</fullName>
    </submittedName>
</protein>
<evidence type="ECO:0000313" key="2">
    <source>
        <dbReference type="Proteomes" id="UP000217257"/>
    </source>
</evidence>
<gene>
    <name evidence="1" type="ORF">CYFUS_004239</name>
</gene>
<evidence type="ECO:0000313" key="1">
    <source>
        <dbReference type="EMBL" id="ATB38804.1"/>
    </source>
</evidence>
<dbReference type="RefSeq" id="WP_095986916.1">
    <property type="nucleotide sequence ID" value="NZ_CP022098.1"/>
</dbReference>
<proteinExistence type="predicted"/>
<organism evidence="1 2">
    <name type="scientific">Cystobacter fuscus</name>
    <dbReference type="NCBI Taxonomy" id="43"/>
    <lineage>
        <taxon>Bacteria</taxon>
        <taxon>Pseudomonadati</taxon>
        <taxon>Myxococcota</taxon>
        <taxon>Myxococcia</taxon>
        <taxon>Myxococcales</taxon>
        <taxon>Cystobacterineae</taxon>
        <taxon>Archangiaceae</taxon>
        <taxon>Cystobacter</taxon>
    </lineage>
</organism>
<reference evidence="1 2" key="1">
    <citation type="submission" date="2017-06" db="EMBL/GenBank/DDBJ databases">
        <title>Sequencing and comparative analysis of myxobacterial genomes.</title>
        <authorList>
            <person name="Rupp O."/>
            <person name="Goesmann A."/>
            <person name="Sogaard-Andersen L."/>
        </authorList>
    </citation>
    <scope>NUCLEOTIDE SEQUENCE [LARGE SCALE GENOMIC DNA]</scope>
    <source>
        <strain evidence="1 2">DSM 52655</strain>
    </source>
</reference>
<name>A0A250J4B3_9BACT</name>
<accession>A0A250J4B3</accession>